<feature type="domain" description="AIG1-type G" evidence="18">
    <location>
        <begin position="728"/>
        <end position="927"/>
    </location>
</feature>
<evidence type="ECO:0000256" key="8">
    <source>
        <dbReference type="ARBA" id="ARBA00022741"/>
    </source>
</evidence>
<dbReference type="GO" id="GO:0005829">
    <property type="term" value="C:cytosol"/>
    <property type="evidence" value="ECO:0007669"/>
    <property type="project" value="UniProtKB-SubCell"/>
</dbReference>
<dbReference type="GO" id="GO:0005783">
    <property type="term" value="C:endoplasmic reticulum"/>
    <property type="evidence" value="ECO:0007669"/>
    <property type="project" value="UniProtKB-SubCell"/>
</dbReference>
<dbReference type="EMBL" id="RJVU01049346">
    <property type="protein sequence ID" value="ROL42757.1"/>
    <property type="molecule type" value="Genomic_DNA"/>
</dbReference>
<keyword evidence="12" id="KW-0342">GTP-binding</keyword>
<keyword evidence="8" id="KW-0547">Nucleotide-binding</keyword>
<reference evidence="19 20" key="1">
    <citation type="submission" date="2018-10" db="EMBL/GenBank/DDBJ databases">
        <title>Genome assembly for a Yunnan-Guizhou Plateau 3E fish, Anabarilius grahami (Regan), and its evolutionary and genetic applications.</title>
        <authorList>
            <person name="Jiang W."/>
        </authorList>
    </citation>
    <scope>NUCLEOTIDE SEQUENCE [LARGE SCALE GENOMIC DNA]</scope>
    <source>
        <strain evidence="19">AG-KIZ</strain>
        <tissue evidence="19">Muscle</tissue>
    </source>
</reference>
<comment type="function">
    <text evidence="13">Exerts an anti-apoptotic effect in the immune system and is involved in responses to infections.</text>
</comment>
<evidence type="ECO:0000313" key="20">
    <source>
        <dbReference type="Proteomes" id="UP000281406"/>
    </source>
</evidence>
<dbReference type="Pfam" id="PF04548">
    <property type="entry name" value="AIG1"/>
    <property type="match status" value="3"/>
</dbReference>
<dbReference type="AlphaFoldDB" id="A0A3N0Y9A2"/>
<feature type="compositionally biased region" description="Polar residues" evidence="16">
    <location>
        <begin position="1050"/>
        <end position="1067"/>
    </location>
</feature>
<keyword evidence="17" id="KW-0812">Transmembrane</keyword>
<dbReference type="OrthoDB" id="8954335at2759"/>
<evidence type="ECO:0000256" key="2">
    <source>
        <dbReference type="ARBA" id="ARBA00004240"/>
    </source>
</evidence>
<dbReference type="GO" id="GO:0005525">
    <property type="term" value="F:GTP binding"/>
    <property type="evidence" value="ECO:0007669"/>
    <property type="project" value="UniProtKB-KW"/>
</dbReference>
<accession>A0A3N0Y9A2</accession>
<sequence length="1067" mass="120734">MTSIICCFFVEGDVLEIVKFNQLWRKTPNYIGSAAPADSPSSRRIVLLGKTGVGKSAAGNTILGQKEFISVRRMNSVTSVCSEAHATVSGRSVSVVDTPGLFDTKIKPEELAMEIARSVYISSPGPHAFLIVFRVDDRFTDQEQQIPQMIKRLFGQEVLKYSIILFTHGDQLEGETVEELIEENCRLRDLVKQCGGRYHVFNNKDQRNREQVNDLLQKIDTMIEQNGGGHYSNQIYEEFQRLRREEEERRKQQAARPLQEQIERLSTGDGGMHLKVKEEEAYGTSFSGDARSASCDSGWLLKAKAACLLDREDIEACSSISTRLQNQELVTDEDEDLQLLLIGKTGSGKSTTGNTIFNDRVFVSEIRSSSVTRVCQKHTGSVSNRSVTVIDTPDFIFSTHTDFDSDSELKKALELCSPGAHVILLFLPLSTFTKQEMDFIRWFEQTFGAEAIRFTLVLFTHADQRHMRTLGEMIRANPQLSGFINRCGQRYHEFNIKAAANRRQVTELMEKINRLVTENTNSRYTLEMMNETERRREEEKREEEERKEREHQMILDTVRRETEMRVRREYEKERAESLYKKWGKQIKLEYICVIIFFAVVTGGVSVWKEDSSHGWMFTKGFITGGSAAGGGIFTGIFWRLMLKSQFIHSSSHERPNAVRQLLLKAAGALLNALCLYASKATLYYAHFIDCYFQLAMLSSHGRDKQSHMTLFKAKSLQSPELTRDGEDDEDLQLLLIGKTGSGKSATGNTIFNKTVFVSQRSSSSVTRVCQKHTGSVSNRSVTVIDTPDFIFSTHTDFDSDSELKKALELCSPGAHVILLFLPLSTFTEQEMDFISWFEQKFGAEALRFTLVLFTHADKTLVIPLEEMIKGNNKLSGFINRCGQRYHEFNIKAAANRRQVTELMEKIDRLVTENRNSRYTLEMMKETERRREEEKRKEEERKEREHQMMLDKVREDTEFQVRIKYEWDVVDEKEFTEEENREESINTLPETSWKNQSYTYLAVGAAVGAAGGAIVGGAVVGGAVVGAFIGAACGAGGGVIADRAKAGTHSGAESPSSLIKEAQSNELS</sequence>
<evidence type="ECO:0000256" key="7">
    <source>
        <dbReference type="ARBA" id="ARBA00022737"/>
    </source>
</evidence>
<keyword evidence="17" id="KW-0472">Membrane</keyword>
<evidence type="ECO:0000256" key="17">
    <source>
        <dbReference type="SAM" id="Phobius"/>
    </source>
</evidence>
<keyword evidence="10" id="KW-0333">Golgi apparatus</keyword>
<evidence type="ECO:0000256" key="5">
    <source>
        <dbReference type="ARBA" id="ARBA00008535"/>
    </source>
</evidence>
<evidence type="ECO:0000256" key="13">
    <source>
        <dbReference type="ARBA" id="ARBA00056809"/>
    </source>
</evidence>
<evidence type="ECO:0000256" key="14">
    <source>
        <dbReference type="ARBA" id="ARBA00073539"/>
    </source>
</evidence>
<organism evidence="19 20">
    <name type="scientific">Anabarilius grahami</name>
    <name type="common">Kanglang fish</name>
    <name type="synonym">Barilius grahami</name>
    <dbReference type="NCBI Taxonomy" id="495550"/>
    <lineage>
        <taxon>Eukaryota</taxon>
        <taxon>Metazoa</taxon>
        <taxon>Chordata</taxon>
        <taxon>Craniata</taxon>
        <taxon>Vertebrata</taxon>
        <taxon>Euteleostomi</taxon>
        <taxon>Actinopterygii</taxon>
        <taxon>Neopterygii</taxon>
        <taxon>Teleostei</taxon>
        <taxon>Ostariophysi</taxon>
        <taxon>Cypriniformes</taxon>
        <taxon>Xenocyprididae</taxon>
        <taxon>Xenocypridinae</taxon>
        <taxon>Xenocypridinae incertae sedis</taxon>
        <taxon>Anabarilius</taxon>
    </lineage>
</organism>
<feature type="transmembrane region" description="Helical" evidence="17">
    <location>
        <begin position="588"/>
        <end position="608"/>
    </location>
</feature>
<dbReference type="Proteomes" id="UP000281406">
    <property type="component" value="Unassembled WGS sequence"/>
</dbReference>
<dbReference type="CDD" id="cd01852">
    <property type="entry name" value="AIG1"/>
    <property type="match status" value="1"/>
</dbReference>
<evidence type="ECO:0000256" key="9">
    <source>
        <dbReference type="ARBA" id="ARBA00022824"/>
    </source>
</evidence>
<evidence type="ECO:0000259" key="18">
    <source>
        <dbReference type="PROSITE" id="PS51720"/>
    </source>
</evidence>
<evidence type="ECO:0000256" key="1">
    <source>
        <dbReference type="ARBA" id="ARBA00004173"/>
    </source>
</evidence>
<proteinExistence type="inferred from homology"/>
<evidence type="ECO:0000313" key="19">
    <source>
        <dbReference type="EMBL" id="ROL42757.1"/>
    </source>
</evidence>
<dbReference type="FunFam" id="3.40.50.300:FF:000366">
    <property type="entry name" value="GTPase, IMAP family member 2"/>
    <property type="match status" value="1"/>
</dbReference>
<keyword evidence="11" id="KW-0496">Mitochondrion</keyword>
<keyword evidence="20" id="KW-1185">Reference proteome</keyword>
<dbReference type="GO" id="GO:0005794">
    <property type="term" value="C:Golgi apparatus"/>
    <property type="evidence" value="ECO:0007669"/>
    <property type="project" value="UniProtKB-SubCell"/>
</dbReference>
<feature type="transmembrane region" description="Helical" evidence="17">
    <location>
        <begin position="620"/>
        <end position="640"/>
    </location>
</feature>
<evidence type="ECO:0000256" key="11">
    <source>
        <dbReference type="ARBA" id="ARBA00023128"/>
    </source>
</evidence>
<feature type="region of interest" description="Disordered" evidence="16">
    <location>
        <begin position="1044"/>
        <end position="1067"/>
    </location>
</feature>
<evidence type="ECO:0000256" key="6">
    <source>
        <dbReference type="ARBA" id="ARBA00022490"/>
    </source>
</evidence>
<keyword evidence="7" id="KW-0677">Repeat</keyword>
<feature type="domain" description="AIG1-type G" evidence="18">
    <location>
        <begin position="40"/>
        <end position="240"/>
    </location>
</feature>
<feature type="compositionally biased region" description="Basic and acidic residues" evidence="16">
    <location>
        <begin position="531"/>
        <end position="550"/>
    </location>
</feature>
<comment type="subcellular location">
    <subcellularLocation>
        <location evidence="3">Cytoplasm</location>
        <location evidence="3">Cytosol</location>
    </subcellularLocation>
    <subcellularLocation>
        <location evidence="2">Endoplasmic reticulum</location>
    </subcellularLocation>
    <subcellularLocation>
        <location evidence="4">Golgi apparatus</location>
    </subcellularLocation>
    <subcellularLocation>
        <location evidence="1">Mitochondrion</location>
    </subcellularLocation>
</comment>
<evidence type="ECO:0000256" key="10">
    <source>
        <dbReference type="ARBA" id="ARBA00023034"/>
    </source>
</evidence>
<name>A0A3N0Y9A2_ANAGA</name>
<feature type="transmembrane region" description="Helical" evidence="17">
    <location>
        <begin position="661"/>
        <end position="685"/>
    </location>
</feature>
<dbReference type="GO" id="GO:0005739">
    <property type="term" value="C:mitochondrion"/>
    <property type="evidence" value="ECO:0007669"/>
    <property type="project" value="UniProtKB-SubCell"/>
</dbReference>
<evidence type="ECO:0000256" key="4">
    <source>
        <dbReference type="ARBA" id="ARBA00004555"/>
    </source>
</evidence>
<feature type="region of interest" description="Disordered" evidence="16">
    <location>
        <begin position="923"/>
        <end position="943"/>
    </location>
</feature>
<keyword evidence="9" id="KW-0256">Endoplasmic reticulum</keyword>
<comment type="similarity">
    <text evidence="5">Belongs to the TRAFAC class TrmE-Era-EngA-EngB-Septin-like GTPase superfamily. AIG1/Toc34/Toc159-like paraseptin GTPase family. IAN subfamily.</text>
</comment>
<dbReference type="FunFam" id="3.40.50.300:FF:000536">
    <property type="entry name" value="GTPase IMAP family member 8"/>
    <property type="match status" value="2"/>
</dbReference>
<dbReference type="PANTHER" id="PTHR10903:SF186">
    <property type="entry name" value="GTPASE IMAP FAMILY MEMBER 4-LIKE-RELATED"/>
    <property type="match status" value="1"/>
</dbReference>
<evidence type="ECO:0000256" key="15">
    <source>
        <dbReference type="ARBA" id="ARBA00077278"/>
    </source>
</evidence>
<evidence type="ECO:0000256" key="16">
    <source>
        <dbReference type="SAM" id="MobiDB-lite"/>
    </source>
</evidence>
<keyword evidence="6" id="KW-0963">Cytoplasm</keyword>
<dbReference type="InterPro" id="IPR006703">
    <property type="entry name" value="G_AIG1"/>
</dbReference>
<dbReference type="PROSITE" id="PS51720">
    <property type="entry name" value="G_AIG1"/>
    <property type="match status" value="3"/>
</dbReference>
<feature type="region of interest" description="Disordered" evidence="16">
    <location>
        <begin position="529"/>
        <end position="550"/>
    </location>
</feature>
<feature type="domain" description="AIG1-type G" evidence="18">
    <location>
        <begin position="334"/>
        <end position="533"/>
    </location>
</feature>
<evidence type="ECO:0000256" key="12">
    <source>
        <dbReference type="ARBA" id="ARBA00023134"/>
    </source>
</evidence>
<protein>
    <recommendedName>
        <fullName evidence="14">GTPase IMAP family member 8</fullName>
    </recommendedName>
    <alternativeName>
        <fullName evidence="15">Immune-associated nucleotide-binding protein 9</fullName>
    </alternativeName>
</protein>
<comment type="caution">
    <text evidence="19">The sequence shown here is derived from an EMBL/GenBank/DDBJ whole genome shotgun (WGS) entry which is preliminary data.</text>
</comment>
<keyword evidence="17" id="KW-1133">Transmembrane helix</keyword>
<dbReference type="InterPro" id="IPR027417">
    <property type="entry name" value="P-loop_NTPase"/>
</dbReference>
<evidence type="ECO:0000256" key="3">
    <source>
        <dbReference type="ARBA" id="ARBA00004514"/>
    </source>
</evidence>
<gene>
    <name evidence="19" type="ORF">DPX16_8674</name>
</gene>
<dbReference type="PANTHER" id="PTHR10903">
    <property type="entry name" value="GTPASE, IMAP FAMILY MEMBER-RELATED"/>
    <property type="match status" value="1"/>
</dbReference>
<dbReference type="Gene3D" id="3.40.50.300">
    <property type="entry name" value="P-loop containing nucleotide triphosphate hydrolases"/>
    <property type="match status" value="3"/>
</dbReference>
<dbReference type="InterPro" id="IPR045058">
    <property type="entry name" value="GIMA/IAN/Toc"/>
</dbReference>
<dbReference type="SUPFAM" id="SSF52540">
    <property type="entry name" value="P-loop containing nucleoside triphosphate hydrolases"/>
    <property type="match status" value="3"/>
</dbReference>